<comment type="caution">
    <text evidence="3">The sequence shown here is derived from an EMBL/GenBank/DDBJ whole genome shotgun (WGS) entry which is preliminary data.</text>
</comment>
<sequence length="346" mass="38656">MDNTPLHPAITTLAPDPSGTRHGAFLAAIPHNRSMYRTTLCLRLASLLLALIILGGVLGSMHETDDMYVSNWAMGSPTSALAMLWSGGDLVALVVRDRGVRWTKSKERLRSTRFSWGSPGGHVAAHLLIWAPTAATMGVVISGWLSYMDLDPTYWQVDERQTHTMTALIFFMFWLMVVHFALFVFACVEVDNIRRQYSDVVFVPRGELCEMVPVPPTSAWEIFVPRRMMLSYFANHYVRFVPGADGSVTVARDYITAWWPAATTVDQTHAREQTSEVLLSRQPTTCSRTERKQRRPAALDRNDGTLAEAFNDGDKAHPKLAGQQVVKNKLRVLEASLEIHEGQGES</sequence>
<evidence type="ECO:0000313" key="3">
    <source>
        <dbReference type="EMBL" id="KAF0319235.1"/>
    </source>
</evidence>
<proteinExistence type="predicted"/>
<keyword evidence="2" id="KW-0472">Membrane</keyword>
<gene>
    <name evidence="3" type="ORF">GQ607_013484</name>
</gene>
<protein>
    <submittedName>
        <fullName evidence="3">Uncharacterized protein</fullName>
    </submittedName>
</protein>
<keyword evidence="4" id="KW-1185">Reference proteome</keyword>
<evidence type="ECO:0000313" key="4">
    <source>
        <dbReference type="Proteomes" id="UP000434172"/>
    </source>
</evidence>
<dbReference type="EMBL" id="WOWK01000098">
    <property type="protein sequence ID" value="KAF0319235.1"/>
    <property type="molecule type" value="Genomic_DNA"/>
</dbReference>
<keyword evidence="2" id="KW-1133">Transmembrane helix</keyword>
<feature type="compositionally biased region" description="Polar residues" evidence="1">
    <location>
        <begin position="275"/>
        <end position="287"/>
    </location>
</feature>
<dbReference type="Proteomes" id="UP000434172">
    <property type="component" value="Unassembled WGS sequence"/>
</dbReference>
<dbReference type="OrthoDB" id="5279542at2759"/>
<evidence type="ECO:0000256" key="2">
    <source>
        <dbReference type="SAM" id="Phobius"/>
    </source>
</evidence>
<keyword evidence="2" id="KW-0812">Transmembrane</keyword>
<feature type="transmembrane region" description="Helical" evidence="2">
    <location>
        <begin position="78"/>
        <end position="95"/>
    </location>
</feature>
<evidence type="ECO:0000256" key="1">
    <source>
        <dbReference type="SAM" id="MobiDB-lite"/>
    </source>
</evidence>
<feature type="region of interest" description="Disordered" evidence="1">
    <location>
        <begin position="273"/>
        <end position="316"/>
    </location>
</feature>
<feature type="transmembrane region" description="Helical" evidence="2">
    <location>
        <begin position="165"/>
        <end position="188"/>
    </location>
</feature>
<dbReference type="AlphaFoldDB" id="A0A8H3W4E4"/>
<reference evidence="3 4" key="1">
    <citation type="submission" date="2019-12" db="EMBL/GenBank/DDBJ databases">
        <title>A genome sequence resource for the geographically widespread anthracnose pathogen Colletotrichum asianum.</title>
        <authorList>
            <person name="Meng Y."/>
        </authorList>
    </citation>
    <scope>NUCLEOTIDE SEQUENCE [LARGE SCALE GENOMIC DNA]</scope>
    <source>
        <strain evidence="3 4">ICMP 18580</strain>
    </source>
</reference>
<name>A0A8H3W4E4_9PEZI</name>
<feature type="transmembrane region" description="Helical" evidence="2">
    <location>
        <begin position="40"/>
        <end position="58"/>
    </location>
</feature>
<organism evidence="3 4">
    <name type="scientific">Colletotrichum asianum</name>
    <dbReference type="NCBI Taxonomy" id="702518"/>
    <lineage>
        <taxon>Eukaryota</taxon>
        <taxon>Fungi</taxon>
        <taxon>Dikarya</taxon>
        <taxon>Ascomycota</taxon>
        <taxon>Pezizomycotina</taxon>
        <taxon>Sordariomycetes</taxon>
        <taxon>Hypocreomycetidae</taxon>
        <taxon>Glomerellales</taxon>
        <taxon>Glomerellaceae</taxon>
        <taxon>Colletotrichum</taxon>
        <taxon>Colletotrichum gloeosporioides species complex</taxon>
    </lineage>
</organism>
<accession>A0A8H3W4E4</accession>
<feature type="transmembrane region" description="Helical" evidence="2">
    <location>
        <begin position="116"/>
        <end position="145"/>
    </location>
</feature>